<dbReference type="SUPFAM" id="SSF51905">
    <property type="entry name" value="FAD/NAD(P)-binding domain"/>
    <property type="match status" value="1"/>
</dbReference>
<evidence type="ECO:0000313" key="7">
    <source>
        <dbReference type="EMBL" id="KGE73698.1"/>
    </source>
</evidence>
<dbReference type="GO" id="GO:0016117">
    <property type="term" value="P:carotenoid biosynthetic process"/>
    <property type="evidence" value="ECO:0007669"/>
    <property type="project" value="UniProtKB-KW"/>
</dbReference>
<dbReference type="PANTHER" id="PTHR43734">
    <property type="entry name" value="PHYTOENE DESATURASE"/>
    <property type="match status" value="1"/>
</dbReference>
<evidence type="ECO:0000256" key="5">
    <source>
        <dbReference type="RuleBase" id="RU362075"/>
    </source>
</evidence>
<dbReference type="Pfam" id="PF01593">
    <property type="entry name" value="Amino_oxidase"/>
    <property type="match status" value="1"/>
</dbReference>
<dbReference type="Gene3D" id="3.30.9.10">
    <property type="entry name" value="D-Amino Acid Oxidase, subunit A, domain 2"/>
    <property type="match status" value="1"/>
</dbReference>
<accession>A0A098R208</accession>
<dbReference type="PANTHER" id="PTHR43734:SF1">
    <property type="entry name" value="PHYTOENE DESATURASE"/>
    <property type="match status" value="1"/>
</dbReference>
<name>A0A098R208_9SPIO</name>
<comment type="similarity">
    <text evidence="2 5">Belongs to the carotenoid/retinoid oxidoreductase family.</text>
</comment>
<organism evidence="7 8">
    <name type="scientific">Spirochaeta lutea</name>
    <dbReference type="NCBI Taxonomy" id="1480694"/>
    <lineage>
        <taxon>Bacteria</taxon>
        <taxon>Pseudomonadati</taxon>
        <taxon>Spirochaetota</taxon>
        <taxon>Spirochaetia</taxon>
        <taxon>Spirochaetales</taxon>
        <taxon>Spirochaetaceae</taxon>
        <taxon>Spirochaeta</taxon>
    </lineage>
</organism>
<dbReference type="OrthoDB" id="9814556at2"/>
<dbReference type="Gene3D" id="3.50.50.60">
    <property type="entry name" value="FAD/NAD(P)-binding domain"/>
    <property type="match status" value="2"/>
</dbReference>
<protein>
    <submittedName>
        <fullName evidence="7">Phytoene dehydrogenase</fullName>
    </submittedName>
</protein>
<evidence type="ECO:0000256" key="1">
    <source>
        <dbReference type="ARBA" id="ARBA00004829"/>
    </source>
</evidence>
<dbReference type="RefSeq" id="WP_037544608.1">
    <property type="nucleotide sequence ID" value="NZ_JNUP01000003.1"/>
</dbReference>
<dbReference type="InterPro" id="IPR002937">
    <property type="entry name" value="Amino_oxidase"/>
</dbReference>
<comment type="caution">
    <text evidence="7">The sequence shown here is derived from an EMBL/GenBank/DDBJ whole genome shotgun (WGS) entry which is preliminary data.</text>
</comment>
<reference evidence="7 8" key="1">
    <citation type="submission" date="2014-05" db="EMBL/GenBank/DDBJ databases">
        <title>De novo Genome Sequence of Spirocheata sp.</title>
        <authorList>
            <person name="Shivani Y."/>
            <person name="Subhash Y."/>
            <person name="Tushar L."/>
            <person name="Sasikala C."/>
            <person name="Ramana C.V."/>
        </authorList>
    </citation>
    <scope>NUCLEOTIDE SEQUENCE [LARGE SCALE GENOMIC DNA]</scope>
    <source>
        <strain evidence="7 8">JC230</strain>
    </source>
</reference>
<keyword evidence="3 5" id="KW-0125">Carotenoid biosynthesis</keyword>
<evidence type="ECO:0000256" key="3">
    <source>
        <dbReference type="ARBA" id="ARBA00022746"/>
    </source>
</evidence>
<dbReference type="NCBIfam" id="TIGR02734">
    <property type="entry name" value="crtI_fam"/>
    <property type="match status" value="1"/>
</dbReference>
<dbReference type="InterPro" id="IPR014105">
    <property type="entry name" value="Carotenoid/retinoid_OxRdtase"/>
</dbReference>
<dbReference type="EMBL" id="JNUP01000003">
    <property type="protein sequence ID" value="KGE73698.1"/>
    <property type="molecule type" value="Genomic_DNA"/>
</dbReference>
<dbReference type="STRING" id="1480694.DC28_00200"/>
<dbReference type="Proteomes" id="UP000029692">
    <property type="component" value="Unassembled WGS sequence"/>
</dbReference>
<evidence type="ECO:0000259" key="6">
    <source>
        <dbReference type="Pfam" id="PF01593"/>
    </source>
</evidence>
<keyword evidence="4 5" id="KW-0560">Oxidoreductase</keyword>
<dbReference type="InterPro" id="IPR036188">
    <property type="entry name" value="FAD/NAD-bd_sf"/>
</dbReference>
<evidence type="ECO:0000256" key="2">
    <source>
        <dbReference type="ARBA" id="ARBA00006046"/>
    </source>
</evidence>
<proteinExistence type="inferred from homology"/>
<sequence length="493" mass="55633">MKSQKEVVVVGAGFAGLSGAAYLARQGFRVTLVEKNGEIGGRARIWNAGDYTFDMGPSWYLMPEVFDRFFSDIGKDRSDYYQLTKLDPSYRVFFENHKPVDISPNLEKTKRAFADLETQGDQKLESYLKQAEYKYSVAIKEFLYKEYTSVFDFLNKRMLTEGLKLNVFQNLDKYVRKTFNSVEARQILEYAMVFLGTSPEDAPALYSLMSHVDMNLGVYFPTGGLGGVALGMLKAVQELGVEVLTNTEVTGYQMSGYGIVGVQTTNGTIPADAVLFTGDYHHGEVDLLQDNSRSISINKWNSMVLAPSMFILYLGVKKPLTKLAHHNLYFRHDWDVHFNSIFKDPDWPQNPCFYLSCISKTETEFAPQGKENVFVLVPTAPGLYDSDEVREEYTDTLLKHIEVSTGEEISEHIELKRIFTQRDFSEDYNAWQGTALGIAHTLGQTAVFRPGIKSKKIRNLFYSGQFTHPGVGVPMVLIASKLGAARIERELHG</sequence>
<dbReference type="AlphaFoldDB" id="A0A098R208"/>
<keyword evidence="8" id="KW-1185">Reference proteome</keyword>
<evidence type="ECO:0000256" key="4">
    <source>
        <dbReference type="ARBA" id="ARBA00023002"/>
    </source>
</evidence>
<dbReference type="GO" id="GO:0016491">
    <property type="term" value="F:oxidoreductase activity"/>
    <property type="evidence" value="ECO:0007669"/>
    <property type="project" value="UniProtKB-KW"/>
</dbReference>
<dbReference type="eggNOG" id="COG1233">
    <property type="taxonomic scope" value="Bacteria"/>
</dbReference>
<comment type="pathway">
    <text evidence="1 5">Carotenoid biosynthesis.</text>
</comment>
<feature type="domain" description="Amine oxidase" evidence="6">
    <location>
        <begin position="14"/>
        <end position="487"/>
    </location>
</feature>
<gene>
    <name evidence="7" type="ORF">DC28_00200</name>
</gene>
<evidence type="ECO:0000313" key="8">
    <source>
        <dbReference type="Proteomes" id="UP000029692"/>
    </source>
</evidence>